<evidence type="ECO:0000313" key="2">
    <source>
        <dbReference type="Proteomes" id="UP001055811"/>
    </source>
</evidence>
<reference evidence="2" key="1">
    <citation type="journal article" date="2022" name="Mol. Ecol. Resour.">
        <title>The genomes of chicory, endive, great burdock and yacon provide insights into Asteraceae palaeo-polyploidization history and plant inulin production.</title>
        <authorList>
            <person name="Fan W."/>
            <person name="Wang S."/>
            <person name="Wang H."/>
            <person name="Wang A."/>
            <person name="Jiang F."/>
            <person name="Liu H."/>
            <person name="Zhao H."/>
            <person name="Xu D."/>
            <person name="Zhang Y."/>
        </authorList>
    </citation>
    <scope>NUCLEOTIDE SEQUENCE [LARGE SCALE GENOMIC DNA]</scope>
    <source>
        <strain evidence="2">cv. Punajuju</strain>
    </source>
</reference>
<reference evidence="1 2" key="2">
    <citation type="journal article" date="2022" name="Mol. Ecol. Resour.">
        <title>The genomes of chicory, endive, great burdock and yacon provide insights into Asteraceae paleo-polyploidization history and plant inulin production.</title>
        <authorList>
            <person name="Fan W."/>
            <person name="Wang S."/>
            <person name="Wang H."/>
            <person name="Wang A."/>
            <person name="Jiang F."/>
            <person name="Liu H."/>
            <person name="Zhao H."/>
            <person name="Xu D."/>
            <person name="Zhang Y."/>
        </authorList>
    </citation>
    <scope>NUCLEOTIDE SEQUENCE [LARGE SCALE GENOMIC DNA]</scope>
    <source>
        <strain evidence="2">cv. Punajuju</strain>
        <tissue evidence="1">Leaves</tissue>
    </source>
</reference>
<proteinExistence type="predicted"/>
<evidence type="ECO:0000313" key="1">
    <source>
        <dbReference type="EMBL" id="KAI3780079.1"/>
    </source>
</evidence>
<name>A0ACB9G9G3_CICIN</name>
<sequence>MGSYEDLKHVGFVKLIEVKALVILSNIYDFFKDNSRCLKNTVVSVEAKVISTMRPVNEKLTIICESTLGFLDDKFDKYAPTFIKSLVGILNSCIKEKISFVEKVFGPLAHKTRTLIEKGLSTIESLLQKCIDFKKSEFKRLVHTAESILEKGLDFAEQALVKTKVVVGGVSIIGDATQSIITIHIDMVIQLIESTSSSIKEYGIFGAVTSVVEHVVKETQEQSASIVQKVFESVSHTLDTTKSVVGGIPIIGDTLQSIITKQSYMVSQIFETTMSSIKENGIFGTIIVVTQNVVKEAHATGSSIIQIGFESISQAVDTTKSVVGGIPFIGDRVKSMITTQTNMISHLIETTTSSIKENGIFGVITSVTETVVTKGQQTSTSIIQKGSESLSQALDKTKLVVGGIPIIGDTAQYIVTKHTDMVSQLIETTTSSIKEKGIFGSITSSTDNVLKKAQETSTSIIQKGSESVSQIVDTTKSAIGGIPIIGDTAQSIITKQTDMVSQMIETTTSSITENGIFGAITSIAENVVKQAKETSTSIIQKSSESISQALDTTKSVVGGIPIIGDTTQSIITKQTEMVSQLVETTTSSIKQNGIFGAITSSTENLMKQAQETGTSIIQKGSESISQALDTTKSVVGGIPIIGDTTQSIISKQADMTSKLIGTTTSSIKENGLFGVLISATEHVVKEAQEVSTSIIQKGFESVYKVRDTTKSIIGGIPIIGDTTQSIITTQRDMASQLIETSTSSIRENGIFGSITSATKHVVSKAQETSASIIQKGSKSINQALDTTKSVVGGIPIIGDRTQSIISKQADMTSKLIGTTTSSIKENGLFGALISATEHVVKEAQEVSTSIIQNGFESVDQVRYTTKSIIGGIPIIGDTTQSIITTQRDMASQLIETSTSSIRENGIFGAITSATKHVVSKAQETSTSIIQKGSESISQALDTTKSVVGGIPIIGDTTQSIINKQTDLTSQLIDSTTSSIKENGIFGALISATKHVVKEAQEVSTSVIQNSFESAGQALDTTKSIIGGLSIIGDTSQSIITTQRDMASQLIETSTSSIRENGIFGAITSTAEHVVKNAQETRTSIIKKGSESISQALDTTKSIVGGIPIIGNTTQSIINRQTDMTSQVIDTTASSIKENGIFGALISATEHVVKEAQETSTSIIQKGFSSASQAVETTKSVMGGIPIIGDTTQSIITKQTDMASKLIETTTSSIKENGIFGAITSATEHVVKEAQDKSTFVIHKGSESTVQALDTTKSVVGSIPIIGDAAQSIITKQTNMASQLINTTTSSVKENGIFGAISTATNHVVKEAHATSESIIQKSYDSANQAIESTKSVVGGIPIVGSAAQSIITKQTNMASKVVEKSTSSVKKHGLLGAIVSVAENVVKDAEKTTKTIIQKGSDSVNETLHKSKSTVTGIPIVGNMAESILEKQTHITKKLFSF</sequence>
<dbReference type="EMBL" id="CM042010">
    <property type="protein sequence ID" value="KAI3780079.1"/>
    <property type="molecule type" value="Genomic_DNA"/>
</dbReference>
<protein>
    <submittedName>
        <fullName evidence="1">Uncharacterized protein</fullName>
    </submittedName>
</protein>
<accession>A0ACB9G9G3</accession>
<comment type="caution">
    <text evidence="1">The sequence shown here is derived from an EMBL/GenBank/DDBJ whole genome shotgun (WGS) entry which is preliminary data.</text>
</comment>
<gene>
    <name evidence="1" type="ORF">L2E82_09959</name>
</gene>
<keyword evidence="2" id="KW-1185">Reference proteome</keyword>
<dbReference type="Proteomes" id="UP001055811">
    <property type="component" value="Linkage Group LG02"/>
</dbReference>
<organism evidence="1 2">
    <name type="scientific">Cichorium intybus</name>
    <name type="common">Chicory</name>
    <dbReference type="NCBI Taxonomy" id="13427"/>
    <lineage>
        <taxon>Eukaryota</taxon>
        <taxon>Viridiplantae</taxon>
        <taxon>Streptophyta</taxon>
        <taxon>Embryophyta</taxon>
        <taxon>Tracheophyta</taxon>
        <taxon>Spermatophyta</taxon>
        <taxon>Magnoliopsida</taxon>
        <taxon>eudicotyledons</taxon>
        <taxon>Gunneridae</taxon>
        <taxon>Pentapetalae</taxon>
        <taxon>asterids</taxon>
        <taxon>campanulids</taxon>
        <taxon>Asterales</taxon>
        <taxon>Asteraceae</taxon>
        <taxon>Cichorioideae</taxon>
        <taxon>Cichorieae</taxon>
        <taxon>Cichoriinae</taxon>
        <taxon>Cichorium</taxon>
    </lineage>
</organism>